<keyword evidence="2" id="KW-1185">Reference proteome</keyword>
<dbReference type="Proteomes" id="UP000184275">
    <property type="component" value="Unassembled WGS sequence"/>
</dbReference>
<dbReference type="RefSeq" id="WP_073302384.1">
    <property type="nucleotide sequence ID" value="NZ_FRAW01000003.1"/>
</dbReference>
<dbReference type="EMBL" id="FRAW01000003">
    <property type="protein sequence ID" value="SHK26006.1"/>
    <property type="molecule type" value="Genomic_DNA"/>
</dbReference>
<proteinExistence type="predicted"/>
<evidence type="ECO:0000313" key="2">
    <source>
        <dbReference type="Proteomes" id="UP000184275"/>
    </source>
</evidence>
<protein>
    <submittedName>
        <fullName evidence="1">Uncharacterized protein</fullName>
    </submittedName>
</protein>
<gene>
    <name evidence="1" type="ORF">SAMN05720469_10369</name>
</gene>
<organism evidence="1 2">
    <name type="scientific">Fibrobacter intestinalis</name>
    <dbReference type="NCBI Taxonomy" id="28122"/>
    <lineage>
        <taxon>Bacteria</taxon>
        <taxon>Pseudomonadati</taxon>
        <taxon>Fibrobacterota</taxon>
        <taxon>Fibrobacteria</taxon>
        <taxon>Fibrobacterales</taxon>
        <taxon>Fibrobacteraceae</taxon>
        <taxon>Fibrobacter</taxon>
    </lineage>
</organism>
<name>A0A1M6R0U7_9BACT</name>
<reference evidence="2" key="1">
    <citation type="submission" date="2016-11" db="EMBL/GenBank/DDBJ databases">
        <authorList>
            <person name="Varghese N."/>
            <person name="Submissions S."/>
        </authorList>
    </citation>
    <scope>NUCLEOTIDE SEQUENCE [LARGE SCALE GENOMIC DNA]</scope>
    <source>
        <strain evidence="2">UWOS</strain>
    </source>
</reference>
<sequence length="237" mass="26831">MKQNAGVESTQENINSLIGAVQNAATGLDRSRNLLRLWKIVEVTIMDQMAGKSYRINSDFDMRGYSIKERQRNLAGDAYLVFFMATMDFDRTLGVPFLAYIVQKLGWKLAVVKRDNAKRDDRIKISSKMQINASEEFAEEDAFAALLERTPNEEDVEGDCFRRDAILKIKRIAASDPKIAAYLETCQEVCYQGYRGSDAEVARYMDCTRASTGNYRKKLVRMLAEKGMDFNTLVAAA</sequence>
<dbReference type="AlphaFoldDB" id="A0A1M6R0U7"/>
<accession>A0A1M6R0U7</accession>
<evidence type="ECO:0000313" key="1">
    <source>
        <dbReference type="EMBL" id="SHK26006.1"/>
    </source>
</evidence>